<dbReference type="InterPro" id="IPR027417">
    <property type="entry name" value="P-loop_NTPase"/>
</dbReference>
<comment type="caution">
    <text evidence="5">The sequence shown here is derived from an EMBL/GenBank/DDBJ whole genome shotgun (WGS) entry which is preliminary data.</text>
</comment>
<dbReference type="EMBL" id="MFPU01000060">
    <property type="protein sequence ID" value="OGH69180.1"/>
    <property type="molecule type" value="Genomic_DNA"/>
</dbReference>
<dbReference type="Proteomes" id="UP000177953">
    <property type="component" value="Unassembled WGS sequence"/>
</dbReference>
<protein>
    <recommendedName>
        <fullName evidence="4">Bacterial type II secretion system protein E domain-containing protein</fullName>
    </recommendedName>
</protein>
<keyword evidence="2" id="KW-0547">Nucleotide-binding</keyword>
<keyword evidence="3" id="KW-0067">ATP-binding</keyword>
<comment type="similarity">
    <text evidence="1">Belongs to the GSP E family.</text>
</comment>
<dbReference type="Gene3D" id="3.30.450.90">
    <property type="match status" value="1"/>
</dbReference>
<dbReference type="SUPFAM" id="SSF52540">
    <property type="entry name" value="P-loop containing nucleoside triphosphate hydrolases"/>
    <property type="match status" value="1"/>
</dbReference>
<evidence type="ECO:0000256" key="3">
    <source>
        <dbReference type="ARBA" id="ARBA00022840"/>
    </source>
</evidence>
<name>A0A1F6MC90_9BACT</name>
<dbReference type="AlphaFoldDB" id="A0A1F6MC90"/>
<dbReference type="Gene3D" id="3.40.50.300">
    <property type="entry name" value="P-loop containing nucleotide triphosphate hydrolases"/>
    <property type="match status" value="1"/>
</dbReference>
<sequence length="432" mass="47896">MPIVKPVSKDINITDEELAKYKSGINNLTSLQDSFKQISISDILTLMVASALKVNATDMHVEAEEKGIAVRYRIDGVLHDVAELPKEEWKRFVSRIKLLAALKINITDRPQDGRVTLQLSSGSLDVRVSTMPTIHGESIVMRILHSGSKGVTFEDLGLRGDAHDRLKREIERPNGMIITTGPTGSGKTTTMYAVMRTLNKPGVKIITLEDPIEIKMEGINQSQVDTSHDYTFAKGLRSILRQDPDICMVGEIRDLETAEIAIQAALTGHLMLSTIHTNSASGAIPRFLSMGVKPFLLAPALNSVIGQRLVRKICEHCQEEAVPEPEKMERVVKILETLPEAEKKNVDLHKLKFYRGKGCEECSGLGYKGRIGIYEIFIMSKEIEKIILSAEVSEYTIQELAVKSGMVTMAQDGLLKALDKITTVDEVFRVTE</sequence>
<evidence type="ECO:0000259" key="4">
    <source>
        <dbReference type="Pfam" id="PF00437"/>
    </source>
</evidence>
<organism evidence="5 6">
    <name type="scientific">Candidatus Magasanikbacteria bacterium RIFCSPHIGHO2_01_FULL_47_8</name>
    <dbReference type="NCBI Taxonomy" id="1798673"/>
    <lineage>
        <taxon>Bacteria</taxon>
        <taxon>Candidatus Magasanikiibacteriota</taxon>
    </lineage>
</organism>
<gene>
    <name evidence="5" type="ORF">A2754_01130</name>
</gene>
<dbReference type="GO" id="GO:0016887">
    <property type="term" value="F:ATP hydrolysis activity"/>
    <property type="evidence" value="ECO:0007669"/>
    <property type="project" value="TreeGrafter"/>
</dbReference>
<feature type="domain" description="Bacterial type II secretion system protein E" evidence="4">
    <location>
        <begin position="39"/>
        <end position="429"/>
    </location>
</feature>
<dbReference type="PANTHER" id="PTHR30258:SF2">
    <property type="entry name" value="COMG OPERON PROTEIN 1"/>
    <property type="match status" value="1"/>
</dbReference>
<dbReference type="GO" id="GO:0005886">
    <property type="term" value="C:plasma membrane"/>
    <property type="evidence" value="ECO:0007669"/>
    <property type="project" value="TreeGrafter"/>
</dbReference>
<proteinExistence type="inferred from homology"/>
<evidence type="ECO:0000313" key="5">
    <source>
        <dbReference type="EMBL" id="OGH69180.1"/>
    </source>
</evidence>
<evidence type="ECO:0000256" key="2">
    <source>
        <dbReference type="ARBA" id="ARBA00022741"/>
    </source>
</evidence>
<accession>A0A1F6MC90</accession>
<dbReference type="FunFam" id="3.40.50.300:FF:000398">
    <property type="entry name" value="Type IV pilus assembly ATPase PilB"/>
    <property type="match status" value="1"/>
</dbReference>
<dbReference type="InterPro" id="IPR001482">
    <property type="entry name" value="T2SS/T4SS_dom"/>
</dbReference>
<dbReference type="Pfam" id="PF00437">
    <property type="entry name" value="T2SSE"/>
    <property type="match status" value="1"/>
</dbReference>
<dbReference type="CDD" id="cd01129">
    <property type="entry name" value="PulE-GspE-like"/>
    <property type="match status" value="1"/>
</dbReference>
<dbReference type="GO" id="GO:0005524">
    <property type="term" value="F:ATP binding"/>
    <property type="evidence" value="ECO:0007669"/>
    <property type="project" value="UniProtKB-KW"/>
</dbReference>
<reference evidence="5 6" key="1">
    <citation type="journal article" date="2016" name="Nat. Commun.">
        <title>Thousands of microbial genomes shed light on interconnected biogeochemical processes in an aquifer system.</title>
        <authorList>
            <person name="Anantharaman K."/>
            <person name="Brown C.T."/>
            <person name="Hug L.A."/>
            <person name="Sharon I."/>
            <person name="Castelle C.J."/>
            <person name="Probst A.J."/>
            <person name="Thomas B.C."/>
            <person name="Singh A."/>
            <person name="Wilkins M.J."/>
            <person name="Karaoz U."/>
            <person name="Brodie E.L."/>
            <person name="Williams K.H."/>
            <person name="Hubbard S.S."/>
            <person name="Banfield J.F."/>
        </authorList>
    </citation>
    <scope>NUCLEOTIDE SEQUENCE [LARGE SCALE GENOMIC DNA]</scope>
</reference>
<evidence type="ECO:0000256" key="1">
    <source>
        <dbReference type="ARBA" id="ARBA00006611"/>
    </source>
</evidence>
<evidence type="ECO:0000313" key="6">
    <source>
        <dbReference type="Proteomes" id="UP000177953"/>
    </source>
</evidence>
<dbReference type="PANTHER" id="PTHR30258">
    <property type="entry name" value="TYPE II SECRETION SYSTEM PROTEIN GSPE-RELATED"/>
    <property type="match status" value="1"/>
</dbReference>